<dbReference type="GO" id="GO:0005783">
    <property type="term" value="C:endoplasmic reticulum"/>
    <property type="evidence" value="ECO:0007669"/>
    <property type="project" value="TreeGrafter"/>
</dbReference>
<comment type="similarity">
    <text evidence="2 6">Belongs to the CDC50/LEM3 family.</text>
</comment>
<evidence type="ECO:0000256" key="1">
    <source>
        <dbReference type="ARBA" id="ARBA00004141"/>
    </source>
</evidence>
<dbReference type="InterPro" id="IPR005045">
    <property type="entry name" value="CDC50/LEM3_fam"/>
</dbReference>
<dbReference type="GO" id="GO:0005794">
    <property type="term" value="C:Golgi apparatus"/>
    <property type="evidence" value="ECO:0007669"/>
    <property type="project" value="TreeGrafter"/>
</dbReference>
<evidence type="ECO:0000256" key="3">
    <source>
        <dbReference type="ARBA" id="ARBA00022692"/>
    </source>
</evidence>
<dbReference type="PANTHER" id="PTHR10926">
    <property type="entry name" value="CELL CYCLE CONTROL PROTEIN 50"/>
    <property type="match status" value="1"/>
</dbReference>
<dbReference type="PIRSF" id="PIRSF015840">
    <property type="entry name" value="DUF284_TM_euk"/>
    <property type="match status" value="1"/>
</dbReference>
<evidence type="ECO:0000256" key="6">
    <source>
        <dbReference type="PIRNR" id="PIRNR015840"/>
    </source>
</evidence>
<feature type="region of interest" description="Disordered" evidence="7">
    <location>
        <begin position="1"/>
        <end position="29"/>
    </location>
</feature>
<keyword evidence="3 8" id="KW-0812">Transmembrane</keyword>
<sequence>MPSQGASTSGVNNGTSTRKDSKRPKSSAFTQQELPACKPLLTPKWVITIFMLIGVVFIPIGVAALFASRNVVEIIDEYQTVCVPGRYTTNGEREQFIQDVNQDKHCNRTLTVSKLMKGPVYVYYQLDNFYQNHRRYVKSRSDKQLLDGNATDTSACKPEQYLSGDLAIVPCGLIAWSLFNDTYNISADGQQVTINKKGISWKSDREHKFGNVRPQYFPNNLPRDLNGSLIGGASLDPNTTLNEDEDLIVWMRTAALPTFRKLYGKIEQDLAAGSTLSITINNVYNTYSFGGKKKLVLSTTSWLGGKNDFLGVAYITVGSLCVFLALLFFLVHWRYPSMHQRIDSRTGPACVRKLIQKDIFKEIYLLCTYII</sequence>
<keyword evidence="5 6" id="KW-0472">Membrane</keyword>
<proteinExistence type="inferred from homology"/>
<dbReference type="GO" id="GO:0005886">
    <property type="term" value="C:plasma membrane"/>
    <property type="evidence" value="ECO:0007669"/>
    <property type="project" value="TreeGrafter"/>
</dbReference>
<comment type="caution">
    <text evidence="9">The sequence shown here is derived from an EMBL/GenBank/DDBJ whole genome shotgun (WGS) entry which is preliminary data.</text>
</comment>
<accession>A0A8T2T5U2</accession>
<name>A0A8T2T5U2_CERRI</name>
<dbReference type="Pfam" id="PF03381">
    <property type="entry name" value="CDC50"/>
    <property type="match status" value="1"/>
</dbReference>
<evidence type="ECO:0000256" key="4">
    <source>
        <dbReference type="ARBA" id="ARBA00022989"/>
    </source>
</evidence>
<keyword evidence="4 8" id="KW-1133">Transmembrane helix</keyword>
<feature type="transmembrane region" description="Helical" evidence="8">
    <location>
        <begin position="270"/>
        <end position="289"/>
    </location>
</feature>
<dbReference type="PANTHER" id="PTHR10926:SF0">
    <property type="entry name" value="CDC50, ISOFORM A"/>
    <property type="match status" value="1"/>
</dbReference>
<dbReference type="Proteomes" id="UP000825935">
    <property type="component" value="Chromosome 15"/>
</dbReference>
<keyword evidence="10" id="KW-1185">Reference proteome</keyword>
<organism evidence="9 10">
    <name type="scientific">Ceratopteris richardii</name>
    <name type="common">Triangle waterfern</name>
    <dbReference type="NCBI Taxonomy" id="49495"/>
    <lineage>
        <taxon>Eukaryota</taxon>
        <taxon>Viridiplantae</taxon>
        <taxon>Streptophyta</taxon>
        <taxon>Embryophyta</taxon>
        <taxon>Tracheophyta</taxon>
        <taxon>Polypodiopsida</taxon>
        <taxon>Polypodiidae</taxon>
        <taxon>Polypodiales</taxon>
        <taxon>Pteridineae</taxon>
        <taxon>Pteridaceae</taxon>
        <taxon>Parkerioideae</taxon>
        <taxon>Ceratopteris</taxon>
    </lineage>
</organism>
<feature type="transmembrane region" description="Helical" evidence="8">
    <location>
        <begin position="45"/>
        <end position="67"/>
    </location>
</feature>
<evidence type="ECO:0000313" key="10">
    <source>
        <dbReference type="Proteomes" id="UP000825935"/>
    </source>
</evidence>
<protein>
    <recommendedName>
        <fullName evidence="6">ALA-interacting subunit</fullName>
    </recommendedName>
</protein>
<evidence type="ECO:0000256" key="5">
    <source>
        <dbReference type="ARBA" id="ARBA00023136"/>
    </source>
</evidence>
<dbReference type="AlphaFoldDB" id="A0A8T2T5U2"/>
<feature type="transmembrane region" description="Helical" evidence="8">
    <location>
        <begin position="309"/>
        <end position="331"/>
    </location>
</feature>
<evidence type="ECO:0000256" key="8">
    <source>
        <dbReference type="SAM" id="Phobius"/>
    </source>
</evidence>
<comment type="subcellular location">
    <subcellularLocation>
        <location evidence="1">Membrane</location>
        <topology evidence="1">Multi-pass membrane protein</topology>
    </subcellularLocation>
</comment>
<gene>
    <name evidence="9" type="ORF">KP509_15G020400</name>
</gene>
<evidence type="ECO:0000256" key="2">
    <source>
        <dbReference type="ARBA" id="ARBA00009457"/>
    </source>
</evidence>
<reference evidence="9" key="1">
    <citation type="submission" date="2021-08" db="EMBL/GenBank/DDBJ databases">
        <title>WGS assembly of Ceratopteris richardii.</title>
        <authorList>
            <person name="Marchant D.B."/>
            <person name="Chen G."/>
            <person name="Jenkins J."/>
            <person name="Shu S."/>
            <person name="Leebens-Mack J."/>
            <person name="Grimwood J."/>
            <person name="Schmutz J."/>
            <person name="Soltis P."/>
            <person name="Soltis D."/>
            <person name="Chen Z.-H."/>
        </authorList>
    </citation>
    <scope>NUCLEOTIDE SEQUENCE</scope>
    <source>
        <strain evidence="9">Whitten #5841</strain>
        <tissue evidence="9">Leaf</tissue>
    </source>
</reference>
<evidence type="ECO:0000313" key="9">
    <source>
        <dbReference type="EMBL" id="KAH7404299.1"/>
    </source>
</evidence>
<dbReference type="OrthoDB" id="340608at2759"/>
<evidence type="ECO:0000256" key="7">
    <source>
        <dbReference type="SAM" id="MobiDB-lite"/>
    </source>
</evidence>
<feature type="compositionally biased region" description="Polar residues" evidence="7">
    <location>
        <begin position="1"/>
        <end position="16"/>
    </location>
</feature>
<dbReference type="EMBL" id="CM035420">
    <property type="protein sequence ID" value="KAH7404299.1"/>
    <property type="molecule type" value="Genomic_DNA"/>
</dbReference>